<reference evidence="1 2" key="1">
    <citation type="submission" date="2018-12" db="EMBL/GenBank/DDBJ databases">
        <title>Draft genome sequence of Xylaria grammica IHI A82.</title>
        <authorList>
            <person name="Buettner E."/>
            <person name="Kellner H."/>
        </authorList>
    </citation>
    <scope>NUCLEOTIDE SEQUENCE [LARGE SCALE GENOMIC DNA]</scope>
    <source>
        <strain evidence="1 2">IHI A82</strain>
    </source>
</reference>
<gene>
    <name evidence="1" type="ORF">EKO27_g4856</name>
</gene>
<dbReference type="Proteomes" id="UP000286045">
    <property type="component" value="Unassembled WGS sequence"/>
</dbReference>
<protein>
    <submittedName>
        <fullName evidence="1">Uncharacterized protein</fullName>
    </submittedName>
</protein>
<dbReference type="InterPro" id="IPR052820">
    <property type="entry name" value="PhiA_domain"/>
</dbReference>
<keyword evidence="2" id="KW-1185">Reference proteome</keyword>
<sequence length="197" mass="20975">MGKWMGGSPQTFRAKPSWTCQDAVPLVSRAATLVSADAFSMLVYAPNDKLDGLVLHAIKNTLKLDIAARQLTALSNPNLPVLMSPVQVPGGQQIYIQEDGQVKYTRPHSAYMPSGSITGGWYHKATGVSECLATASLDVVNFSDGNGNGGLKLCPVGPGGSFRLYAQTAKFGESDCYNIEGLTLTKAASNIGSWQYE</sequence>
<evidence type="ECO:0000313" key="2">
    <source>
        <dbReference type="Proteomes" id="UP000286045"/>
    </source>
</evidence>
<proteinExistence type="predicted"/>
<evidence type="ECO:0000313" key="1">
    <source>
        <dbReference type="EMBL" id="RWA10258.1"/>
    </source>
</evidence>
<organism evidence="1 2">
    <name type="scientific">Xylaria grammica</name>
    <dbReference type="NCBI Taxonomy" id="363999"/>
    <lineage>
        <taxon>Eukaryota</taxon>
        <taxon>Fungi</taxon>
        <taxon>Dikarya</taxon>
        <taxon>Ascomycota</taxon>
        <taxon>Pezizomycotina</taxon>
        <taxon>Sordariomycetes</taxon>
        <taxon>Xylariomycetidae</taxon>
        <taxon>Xylariales</taxon>
        <taxon>Xylariaceae</taxon>
        <taxon>Xylaria</taxon>
    </lineage>
</organism>
<comment type="caution">
    <text evidence="1">The sequence shown here is derived from an EMBL/GenBank/DDBJ whole genome shotgun (WGS) entry which is preliminary data.</text>
</comment>
<dbReference type="PANTHER" id="PTHR42047:SF1">
    <property type="entry name" value="PROTEIN, PUTATIVE (AFU_ORTHOLOGUE AFUA_6G03560)-RELATED"/>
    <property type="match status" value="1"/>
</dbReference>
<name>A0A439D772_9PEZI</name>
<dbReference type="EMBL" id="RYZI01000121">
    <property type="protein sequence ID" value="RWA10258.1"/>
    <property type="molecule type" value="Genomic_DNA"/>
</dbReference>
<dbReference type="PANTHER" id="PTHR42047">
    <property type="entry name" value="PROTEIN, PUTATIVE (AFU_ORTHOLOGUE AFUA_6G03560)-RELATED"/>
    <property type="match status" value="1"/>
</dbReference>
<accession>A0A439D772</accession>
<dbReference type="AlphaFoldDB" id="A0A439D772"/>